<dbReference type="Proteomes" id="UP000401081">
    <property type="component" value="Unassembled WGS sequence"/>
</dbReference>
<protein>
    <submittedName>
        <fullName evidence="1">Uncharacterized protein conserved in bacteria</fullName>
    </submittedName>
</protein>
<accession>A0A485A604</accession>
<keyword evidence="2" id="KW-1185">Reference proteome</keyword>
<name>A0A485A604_KLUCR</name>
<evidence type="ECO:0000313" key="1">
    <source>
        <dbReference type="EMBL" id="VFS55188.1"/>
    </source>
</evidence>
<reference evidence="1 2" key="1">
    <citation type="submission" date="2019-03" db="EMBL/GenBank/DDBJ databases">
        <authorList>
            <consortium name="Pathogen Informatics"/>
        </authorList>
    </citation>
    <scope>NUCLEOTIDE SEQUENCE [LARGE SCALE GENOMIC DNA]</scope>
    <source>
        <strain evidence="1 2">NCTC12993</strain>
    </source>
</reference>
<evidence type="ECO:0000313" key="2">
    <source>
        <dbReference type="Proteomes" id="UP000401081"/>
    </source>
</evidence>
<dbReference type="EMBL" id="CAADJD010000001">
    <property type="protein sequence ID" value="VFS55188.1"/>
    <property type="molecule type" value="Genomic_DNA"/>
</dbReference>
<proteinExistence type="predicted"/>
<dbReference type="SUPFAM" id="SSF88713">
    <property type="entry name" value="Glycoside hydrolase/deacetylase"/>
    <property type="match status" value="1"/>
</dbReference>
<dbReference type="GO" id="GO:0005975">
    <property type="term" value="P:carbohydrate metabolic process"/>
    <property type="evidence" value="ECO:0007669"/>
    <property type="project" value="InterPro"/>
</dbReference>
<gene>
    <name evidence="1" type="ORF">NCTC12993_00226</name>
</gene>
<dbReference type="AlphaFoldDB" id="A0A485A604"/>
<sequence>MGSAYCYPRLAELDVLTSASLKYAIAERGYRLGTYRDV</sequence>
<dbReference type="InterPro" id="IPR011330">
    <property type="entry name" value="Glyco_hydro/deAcase_b/a-brl"/>
</dbReference>
<organism evidence="1 2">
    <name type="scientific">Kluyvera cryocrescens</name>
    <name type="common">Kluyvera citrophila</name>
    <dbReference type="NCBI Taxonomy" id="580"/>
    <lineage>
        <taxon>Bacteria</taxon>
        <taxon>Pseudomonadati</taxon>
        <taxon>Pseudomonadota</taxon>
        <taxon>Gammaproteobacteria</taxon>
        <taxon>Enterobacterales</taxon>
        <taxon>Enterobacteriaceae</taxon>
        <taxon>Kluyvera</taxon>
    </lineage>
</organism>